<evidence type="ECO:0000313" key="3">
    <source>
        <dbReference type="Proteomes" id="UP001183648"/>
    </source>
</evidence>
<evidence type="ECO:0000313" key="2">
    <source>
        <dbReference type="EMBL" id="MDR7363388.1"/>
    </source>
</evidence>
<dbReference type="RefSeq" id="WP_310303736.1">
    <property type="nucleotide sequence ID" value="NZ_BAAAPS010000003.1"/>
</dbReference>
<dbReference type="Pfam" id="PF00144">
    <property type="entry name" value="Beta-lactamase"/>
    <property type="match status" value="1"/>
</dbReference>
<dbReference type="EMBL" id="JAVDYG010000001">
    <property type="protein sequence ID" value="MDR7363388.1"/>
    <property type="molecule type" value="Genomic_DNA"/>
</dbReference>
<dbReference type="InterPro" id="IPR012338">
    <property type="entry name" value="Beta-lactam/transpept-like"/>
</dbReference>
<organism evidence="2 3">
    <name type="scientific">Nocardioides marmoribigeumensis</name>
    <dbReference type="NCBI Taxonomy" id="433649"/>
    <lineage>
        <taxon>Bacteria</taxon>
        <taxon>Bacillati</taxon>
        <taxon>Actinomycetota</taxon>
        <taxon>Actinomycetes</taxon>
        <taxon>Propionibacteriales</taxon>
        <taxon>Nocardioidaceae</taxon>
        <taxon>Nocardioides</taxon>
    </lineage>
</organism>
<evidence type="ECO:0000259" key="1">
    <source>
        <dbReference type="Pfam" id="PF00144"/>
    </source>
</evidence>
<accession>A0ABU2BYA9</accession>
<dbReference type="Gene3D" id="3.40.710.10">
    <property type="entry name" value="DD-peptidase/beta-lactamase superfamily"/>
    <property type="match status" value="1"/>
</dbReference>
<protein>
    <submittedName>
        <fullName evidence="2">CubicO group peptidase (Beta-lactamase class C family)</fullName>
    </submittedName>
</protein>
<dbReference type="Proteomes" id="UP001183648">
    <property type="component" value="Unassembled WGS sequence"/>
</dbReference>
<dbReference type="InterPro" id="IPR001466">
    <property type="entry name" value="Beta-lactam-related"/>
</dbReference>
<reference evidence="2 3" key="1">
    <citation type="submission" date="2023-07" db="EMBL/GenBank/DDBJ databases">
        <title>Sequencing the genomes of 1000 actinobacteria strains.</title>
        <authorList>
            <person name="Klenk H.-P."/>
        </authorList>
    </citation>
    <scope>NUCLEOTIDE SEQUENCE [LARGE SCALE GENOMIC DNA]</scope>
    <source>
        <strain evidence="2 3">DSM 19426</strain>
    </source>
</reference>
<dbReference type="InterPro" id="IPR052907">
    <property type="entry name" value="Beta-lactamase/esterase"/>
</dbReference>
<dbReference type="PANTHER" id="PTHR43319:SF3">
    <property type="entry name" value="BETA-LACTAMASE-RELATED DOMAIN-CONTAINING PROTEIN"/>
    <property type="match status" value="1"/>
</dbReference>
<dbReference type="PANTHER" id="PTHR43319">
    <property type="entry name" value="BETA-LACTAMASE-RELATED"/>
    <property type="match status" value="1"/>
</dbReference>
<sequence length="397" mass="43658">MSSTQPRDAPAREMYVDPRFRSAADRFFERFQRRGDGGGAVAAYLHGEKVLDVWAGWRAKDTRWTHDTVTLCFSTGKGVASTVVHRLADRGLVDYDQPVATYWPEFAAAGKERITVRELMSHRAGLHNVREVAPTQKVLLDYRAFADALAAARPDPRRFQGPGYHAVTYGNLVAELAARVTGKDFTTLLKEEVSDPLGAEELWFHVPQESRVRIARVFPTVKPGPMPWSTTGRILSGLPGLRAIAEAGMAEGFDELARSPRAHDAVMPGWNGVFSAPALARMYAAIANDGVLDGNRYLSSERIAQLSETQTRRRDYVLGIRPHWRLGFHPAWLRVERMPRRSVGHYGFGGSGAWADPETGLSLAFVSNRLGNRLQPIADGRMSAIGGAALEAARAAG</sequence>
<proteinExistence type="predicted"/>
<dbReference type="SUPFAM" id="SSF56601">
    <property type="entry name" value="beta-lactamase/transpeptidase-like"/>
    <property type="match status" value="1"/>
</dbReference>
<comment type="caution">
    <text evidence="2">The sequence shown here is derived from an EMBL/GenBank/DDBJ whole genome shotgun (WGS) entry which is preliminary data.</text>
</comment>
<keyword evidence="3" id="KW-1185">Reference proteome</keyword>
<feature type="domain" description="Beta-lactamase-related" evidence="1">
    <location>
        <begin position="27"/>
        <end position="372"/>
    </location>
</feature>
<name>A0ABU2BYA9_9ACTN</name>
<gene>
    <name evidence="2" type="ORF">J2S63_002941</name>
</gene>